<dbReference type="PROSITE" id="PS50943">
    <property type="entry name" value="HTH_CROC1"/>
    <property type="match status" value="1"/>
</dbReference>
<dbReference type="Gene3D" id="1.10.260.40">
    <property type="entry name" value="lambda repressor-like DNA-binding domains"/>
    <property type="match status" value="1"/>
</dbReference>
<dbReference type="KEGG" id="mrob:HH214_02030"/>
<dbReference type="EMBL" id="CP051682">
    <property type="protein sequence ID" value="QJD94738.1"/>
    <property type="molecule type" value="Genomic_DNA"/>
</dbReference>
<dbReference type="SUPFAM" id="SSF47413">
    <property type="entry name" value="lambda repressor-like DNA-binding domains"/>
    <property type="match status" value="1"/>
</dbReference>
<dbReference type="GO" id="GO:0003677">
    <property type="term" value="F:DNA binding"/>
    <property type="evidence" value="ECO:0007669"/>
    <property type="project" value="InterPro"/>
</dbReference>
<proteinExistence type="predicted"/>
<keyword evidence="3" id="KW-1185">Reference proteome</keyword>
<evidence type="ECO:0000313" key="2">
    <source>
        <dbReference type="EMBL" id="QJD94738.1"/>
    </source>
</evidence>
<organism evidence="2 3">
    <name type="scientific">Mucilaginibacter robiniae</name>
    <dbReference type="NCBI Taxonomy" id="2728022"/>
    <lineage>
        <taxon>Bacteria</taxon>
        <taxon>Pseudomonadati</taxon>
        <taxon>Bacteroidota</taxon>
        <taxon>Sphingobacteriia</taxon>
        <taxon>Sphingobacteriales</taxon>
        <taxon>Sphingobacteriaceae</taxon>
        <taxon>Mucilaginibacter</taxon>
    </lineage>
</organism>
<evidence type="ECO:0000259" key="1">
    <source>
        <dbReference type="PROSITE" id="PS50943"/>
    </source>
</evidence>
<accession>A0A7L5DWW2</accession>
<reference evidence="2 3" key="1">
    <citation type="submission" date="2020-04" db="EMBL/GenBank/DDBJ databases">
        <title>Genome sequencing of novel species.</title>
        <authorList>
            <person name="Heo J."/>
            <person name="Kim S.-J."/>
            <person name="Kim J.-S."/>
            <person name="Hong S.-B."/>
            <person name="Kwon S.-W."/>
        </authorList>
    </citation>
    <scope>NUCLEOTIDE SEQUENCE [LARGE SCALE GENOMIC DNA]</scope>
    <source>
        <strain evidence="2 3">F39-2</strain>
    </source>
</reference>
<evidence type="ECO:0000313" key="3">
    <source>
        <dbReference type="Proteomes" id="UP000503278"/>
    </source>
</evidence>
<name>A0A7L5DWW2_9SPHI</name>
<dbReference type="InterPro" id="IPR010982">
    <property type="entry name" value="Lambda_DNA-bd_dom_sf"/>
</dbReference>
<sequence length="132" mass="15539">MSEKQFDIFFKTIEVNIRQQTKVKRITLADLAQLIDMTEAGFYKMLSSESIKVKTLKKVAEVLQQPVEFFLKEQPQTEKAQSQYIMPPHEAYLAEPPSVYQKENESLQKQIRLLEDQLKDKEKIIQLLSYRT</sequence>
<feature type="domain" description="HTH cro/C1-type" evidence="1">
    <location>
        <begin position="17"/>
        <end position="70"/>
    </location>
</feature>
<gene>
    <name evidence="2" type="ORF">HH214_02030</name>
</gene>
<dbReference type="AlphaFoldDB" id="A0A7L5DWW2"/>
<dbReference type="Proteomes" id="UP000503278">
    <property type="component" value="Chromosome"/>
</dbReference>
<protein>
    <submittedName>
        <fullName evidence="2">Helix-turn-helix domain-containing protein</fullName>
    </submittedName>
</protein>
<dbReference type="InterPro" id="IPR001387">
    <property type="entry name" value="Cro/C1-type_HTH"/>
</dbReference>
<dbReference type="RefSeq" id="WP_169605755.1">
    <property type="nucleotide sequence ID" value="NZ_CP051682.1"/>
</dbReference>